<dbReference type="Pfam" id="PF05050">
    <property type="entry name" value="Methyltransf_21"/>
    <property type="match status" value="1"/>
</dbReference>
<dbReference type="Gene3D" id="3.40.50.150">
    <property type="entry name" value="Vaccinia Virus protein VP39"/>
    <property type="match status" value="1"/>
</dbReference>
<dbReference type="SUPFAM" id="SSF53335">
    <property type="entry name" value="S-adenosyl-L-methionine-dependent methyltransferases"/>
    <property type="match status" value="1"/>
</dbReference>
<dbReference type="InterPro" id="IPR029063">
    <property type="entry name" value="SAM-dependent_MTases_sf"/>
</dbReference>
<keyword evidence="2" id="KW-0808">Transferase</keyword>
<sequence length="231" mass="25795">MKTKEFHRQSHSAQFTYREGRNDYYVVLSAFEGDEYGLEELGLRPGDIAIDIGAHLGAVTMLMAFMGAEVYAYEAVRENYELLLANVVQNKTEGHVNPHLRAVCGTNEPQTIYLGWVRDQVHHYIGNLYSNTETAQVVAGITLDKIFSDNAIERCAILKLDVEGAEWEILAAASDDTLSRIDYMVGEYHTVSGPPGTRAALLEMTRGFFEDITDHPDLGGLSAFRFARRQA</sequence>
<keyword evidence="2" id="KW-0489">Methyltransferase</keyword>
<gene>
    <name evidence="2" type="ORF">TM448A00243_0024</name>
    <name evidence="3" type="ORF">TM448B00304_0046</name>
</gene>
<dbReference type="PANTHER" id="PTHR34203">
    <property type="entry name" value="METHYLTRANSFERASE, FKBM FAMILY PROTEIN"/>
    <property type="match status" value="1"/>
</dbReference>
<dbReference type="GO" id="GO:0008168">
    <property type="term" value="F:methyltransferase activity"/>
    <property type="evidence" value="ECO:0007669"/>
    <property type="project" value="UniProtKB-KW"/>
</dbReference>
<dbReference type="GO" id="GO:0032259">
    <property type="term" value="P:methylation"/>
    <property type="evidence" value="ECO:0007669"/>
    <property type="project" value="UniProtKB-KW"/>
</dbReference>
<proteinExistence type="predicted"/>
<dbReference type="PANTHER" id="PTHR34203:SF15">
    <property type="entry name" value="SLL1173 PROTEIN"/>
    <property type="match status" value="1"/>
</dbReference>
<organism evidence="2">
    <name type="scientific">viral metagenome</name>
    <dbReference type="NCBI Taxonomy" id="1070528"/>
    <lineage>
        <taxon>unclassified sequences</taxon>
        <taxon>metagenomes</taxon>
        <taxon>organismal metagenomes</taxon>
    </lineage>
</organism>
<reference evidence="2" key="1">
    <citation type="submission" date="2020-03" db="EMBL/GenBank/DDBJ databases">
        <title>The deep terrestrial virosphere.</title>
        <authorList>
            <person name="Holmfeldt K."/>
            <person name="Nilsson E."/>
            <person name="Simone D."/>
            <person name="Lopez-Fernandez M."/>
            <person name="Wu X."/>
            <person name="de Brujin I."/>
            <person name="Lundin D."/>
            <person name="Andersson A."/>
            <person name="Bertilsson S."/>
            <person name="Dopson M."/>
        </authorList>
    </citation>
    <scope>NUCLEOTIDE SEQUENCE</scope>
    <source>
        <strain evidence="2">TM448A00243</strain>
        <strain evidence="3">TM448B00304</strain>
    </source>
</reference>
<name>A0A6H1ZDZ0_9ZZZZ</name>
<dbReference type="NCBIfam" id="TIGR01444">
    <property type="entry name" value="fkbM_fam"/>
    <property type="match status" value="1"/>
</dbReference>
<protein>
    <submittedName>
        <fullName evidence="2">Putative methyltransferase</fullName>
    </submittedName>
</protein>
<dbReference type="EMBL" id="MT143991">
    <property type="protein sequence ID" value="QJA45475.1"/>
    <property type="molecule type" value="Genomic_DNA"/>
</dbReference>
<dbReference type="InterPro" id="IPR052514">
    <property type="entry name" value="SAM-dependent_MTase"/>
</dbReference>
<dbReference type="InterPro" id="IPR006342">
    <property type="entry name" value="FkbM_mtfrase"/>
</dbReference>
<dbReference type="AlphaFoldDB" id="A0A6H1ZDZ0"/>
<evidence type="ECO:0000313" key="3">
    <source>
        <dbReference type="EMBL" id="QJH94867.1"/>
    </source>
</evidence>
<dbReference type="EMBL" id="MT144607">
    <property type="protein sequence ID" value="QJH94867.1"/>
    <property type="molecule type" value="Genomic_DNA"/>
</dbReference>
<evidence type="ECO:0000313" key="2">
    <source>
        <dbReference type="EMBL" id="QJA45475.1"/>
    </source>
</evidence>
<evidence type="ECO:0000259" key="1">
    <source>
        <dbReference type="Pfam" id="PF05050"/>
    </source>
</evidence>
<feature type="domain" description="Methyltransferase FkbM" evidence="1">
    <location>
        <begin position="51"/>
        <end position="192"/>
    </location>
</feature>
<accession>A0A6H1ZDZ0</accession>